<organism evidence="1 2">
    <name type="scientific">Burkholderia lata (strain ATCC 17760 / DSM 23089 / LMG 22485 / NCIMB 9086 / R18194 / 383)</name>
    <dbReference type="NCBI Taxonomy" id="482957"/>
    <lineage>
        <taxon>Bacteria</taxon>
        <taxon>Pseudomonadati</taxon>
        <taxon>Pseudomonadota</taxon>
        <taxon>Betaproteobacteria</taxon>
        <taxon>Burkholderiales</taxon>
        <taxon>Burkholderiaceae</taxon>
        <taxon>Burkholderia</taxon>
        <taxon>Burkholderia cepacia complex</taxon>
    </lineage>
</organism>
<reference evidence="1 2" key="1">
    <citation type="submission" date="2019-09" db="EMBL/GenBank/DDBJ databases">
        <authorList>
            <person name="Depoorter E."/>
        </authorList>
    </citation>
    <scope>NUCLEOTIDE SEQUENCE [LARGE SCALE GENOMIC DNA]</scope>
    <source>
        <strain evidence="1">LMG 23254</strain>
    </source>
</reference>
<accession>A0A6P2PJ69</accession>
<evidence type="ECO:0000313" key="1">
    <source>
        <dbReference type="EMBL" id="VWC07761.1"/>
    </source>
</evidence>
<name>A0A6P2PJ69_BURL3</name>
<dbReference type="Proteomes" id="UP000494218">
    <property type="component" value="Unassembled WGS sequence"/>
</dbReference>
<evidence type="ECO:0000313" key="2">
    <source>
        <dbReference type="Proteomes" id="UP000494218"/>
    </source>
</evidence>
<sequence length="33" mass="3666">MGPEQALKRQFRSIAKHGIRVSAKAPTWIDTGD</sequence>
<gene>
    <name evidence="1" type="ORF">BLA23254_05129</name>
</gene>
<dbReference type="EMBL" id="CABVPW010000027">
    <property type="protein sequence ID" value="VWC07761.1"/>
    <property type="molecule type" value="Genomic_DNA"/>
</dbReference>
<proteinExistence type="predicted"/>
<dbReference type="AlphaFoldDB" id="A0A6P2PJ69"/>
<protein>
    <submittedName>
        <fullName evidence="1">Uncharacterized protein</fullName>
    </submittedName>
</protein>